<keyword evidence="3" id="KW-1185">Reference proteome</keyword>
<feature type="compositionally biased region" description="Polar residues" evidence="1">
    <location>
        <begin position="261"/>
        <end position="278"/>
    </location>
</feature>
<dbReference type="GO" id="GO:0003723">
    <property type="term" value="F:RNA binding"/>
    <property type="evidence" value="ECO:0007669"/>
    <property type="project" value="TreeGrafter"/>
</dbReference>
<feature type="region of interest" description="Disordered" evidence="1">
    <location>
        <begin position="160"/>
        <end position="278"/>
    </location>
</feature>
<feature type="compositionally biased region" description="Basic residues" evidence="1">
    <location>
        <begin position="187"/>
        <end position="243"/>
    </location>
</feature>
<sequence>MYRPGKPAYGPPQFGPPLPRCPPFRARLLCGDPPPRTFFSGPCGPFVSPGPNSDFLHNRPPGGRFASPPCSTLSIARGSPNAVRSSQRMACPPEPPHLQVPQWTHCPDNSDQAGEEFLRCIADNKPLPDYLKGNMAYNLADAIRTGNALKEAVKSDVELRKITMRKSHSRSRSHGRSCGKSGAKSPVRSKSRARSRSKSRSQSRGRHKCRARGRSRAKSKSRAHSRTRNKSSVRSKSQVRRSRSPTSSCERSPADLKKIRSSSQTCSIDGSSGTNLSRNSLLEGLKMVMNSRELEERLPSLKEAILTVQGSCESRDVECALDRSRLKQPDSHESLTPLDNDSVLLPHERVGSDFSWLHVSSQENVTIQKADVLEDEESFLYGNPDSGGNELTIFPIFSGQHFQQQDVPTFHSQQPYLSKSGCGHDAQELKRPPQVASMSLDSSEYEKIKEILKTVATSDVSQVIVDMQEPSPVGFESIPVPSLSNPYLCQVLESLQCLFKATKDNQAENDASGSSLTPAKHKAGDEKRKLRKQAIICEMESLLKELEGLLKHDELTFLTPVLGLYCQKCEEFFGDLSCAENHGAIHRNNTKVDKHAGDSKGHSHYSSWNQHPHLADKQDHKACGYHRNNRNDQQDRRSERDHRTSHSDDTCSHSATKEILSLRKERMLITVSQGLAPLGVRAKCEENKEKAAEGHGRVKVEDRVGREKSSKDDKANQDRKESSDSSEGDRGKASKAKSMKMKKKKKKKKKNRDGS</sequence>
<gene>
    <name evidence="4" type="primary">si:ch211-195b21.5</name>
</gene>
<accession>A0A6P7PZS3</accession>
<proteinExistence type="predicted"/>
<evidence type="ECO:0000313" key="3">
    <source>
        <dbReference type="Proteomes" id="UP000515150"/>
    </source>
</evidence>
<dbReference type="OrthoDB" id="9909793at2759"/>
<dbReference type="Proteomes" id="UP000515150">
    <property type="component" value="Chromosome 15"/>
</dbReference>
<organism evidence="3 4">
    <name type="scientific">Betta splendens</name>
    <name type="common">Siamese fighting fish</name>
    <dbReference type="NCBI Taxonomy" id="158456"/>
    <lineage>
        <taxon>Eukaryota</taxon>
        <taxon>Metazoa</taxon>
        <taxon>Chordata</taxon>
        <taxon>Craniata</taxon>
        <taxon>Vertebrata</taxon>
        <taxon>Euteleostomi</taxon>
        <taxon>Actinopterygii</taxon>
        <taxon>Neopterygii</taxon>
        <taxon>Teleostei</taxon>
        <taxon>Neoteleostei</taxon>
        <taxon>Acanthomorphata</taxon>
        <taxon>Anabantaria</taxon>
        <taxon>Anabantiformes</taxon>
        <taxon>Anabantoidei</taxon>
        <taxon>Osphronemidae</taxon>
        <taxon>Betta</taxon>
    </lineage>
</organism>
<dbReference type="InterPro" id="IPR013087">
    <property type="entry name" value="Znf_C2H2_type"/>
</dbReference>
<evidence type="ECO:0000256" key="1">
    <source>
        <dbReference type="SAM" id="MobiDB-lite"/>
    </source>
</evidence>
<feature type="region of interest" description="Disordered" evidence="1">
    <location>
        <begin position="623"/>
        <end position="653"/>
    </location>
</feature>
<dbReference type="RefSeq" id="XP_029030994.1">
    <property type="nucleotide sequence ID" value="XM_029175161.3"/>
</dbReference>
<dbReference type="InterPro" id="IPR052225">
    <property type="entry name" value="Ser/Arg_repetitive_matrix"/>
</dbReference>
<evidence type="ECO:0000313" key="4">
    <source>
        <dbReference type="RefSeq" id="XP_029030994.1"/>
    </source>
</evidence>
<feature type="compositionally biased region" description="Basic and acidic residues" evidence="1">
    <location>
        <begin position="591"/>
        <end position="601"/>
    </location>
</feature>
<dbReference type="KEGG" id="bspl:114870495"/>
<feature type="compositionally biased region" description="Basic residues" evidence="1">
    <location>
        <begin position="162"/>
        <end position="177"/>
    </location>
</feature>
<feature type="compositionally biased region" description="Basic and acidic residues" evidence="1">
    <location>
        <begin position="688"/>
        <end position="732"/>
    </location>
</feature>
<feature type="compositionally biased region" description="Basic residues" evidence="1">
    <location>
        <begin position="733"/>
        <end position="755"/>
    </location>
</feature>
<dbReference type="InParanoid" id="A0A6P7PZS3"/>
<reference evidence="4" key="1">
    <citation type="submission" date="2025-08" db="UniProtKB">
        <authorList>
            <consortium name="RefSeq"/>
        </authorList>
    </citation>
    <scope>IDENTIFICATION</scope>
</reference>
<feature type="region of interest" description="Disordered" evidence="1">
    <location>
        <begin position="591"/>
        <end position="611"/>
    </location>
</feature>
<feature type="domain" description="C2H2-type" evidence="2">
    <location>
        <begin position="566"/>
        <end position="586"/>
    </location>
</feature>
<dbReference type="GO" id="GO:0005681">
    <property type="term" value="C:spliceosomal complex"/>
    <property type="evidence" value="ECO:0007669"/>
    <property type="project" value="TreeGrafter"/>
</dbReference>
<dbReference type="GO" id="GO:0048024">
    <property type="term" value="P:regulation of mRNA splicing, via spliceosome"/>
    <property type="evidence" value="ECO:0007669"/>
    <property type="project" value="TreeGrafter"/>
</dbReference>
<feature type="compositionally biased region" description="Basic and acidic residues" evidence="1">
    <location>
        <begin position="629"/>
        <end position="651"/>
    </location>
</feature>
<protein>
    <submittedName>
        <fullName evidence="4">Uncharacterized protein si:ch211-195b21.5</fullName>
    </submittedName>
</protein>
<dbReference type="PANTHER" id="PTHR23148">
    <property type="entry name" value="SERINE/ARGININE REGULATED NUCLEAR MATRIX PROTEIN"/>
    <property type="match status" value="1"/>
</dbReference>
<evidence type="ECO:0000259" key="2">
    <source>
        <dbReference type="PROSITE" id="PS00028"/>
    </source>
</evidence>
<dbReference type="AlphaFoldDB" id="A0A6P7PZS3"/>
<feature type="region of interest" description="Disordered" evidence="1">
    <location>
        <begin position="688"/>
        <end position="755"/>
    </location>
</feature>
<dbReference type="PANTHER" id="PTHR23148:SF0">
    <property type="entry name" value="SERINE_ARGININE REPETITIVE MATRIX PROTEIN 1"/>
    <property type="match status" value="1"/>
</dbReference>
<dbReference type="GeneID" id="114870495"/>
<name>A0A6P7PZS3_BETSP</name>
<dbReference type="PROSITE" id="PS00028">
    <property type="entry name" value="ZINC_FINGER_C2H2_1"/>
    <property type="match status" value="1"/>
</dbReference>